<evidence type="ECO:0000313" key="2">
    <source>
        <dbReference type="Proteomes" id="UP000249363"/>
    </source>
</evidence>
<sequence length="389" mass="43360">MSAEMAGRATKKSLVIGIDFGTTFTGVAWAIVDDQKNVHVISAWPGSGNRTSVKIPTVMGFLEGRFLWGWQALSLAPEPIRGVKLLLDESQSHRYSPSLQASKLLRVMKKSPIDIASDYLKKALKHTHEILERRLGPAFKEKDRKYVLTVPAVWSDKAKDNTLKVAIGAGIPEHQLALLSEPEAAALYTLQAIQPNTIKRNDTFVICDAGGGTVDIISYRVRDLSPLSLEEVVEGTGGVCGSMVLDELFERFLEKLVGFEAFELFSNRTRDDALRYWQDTIKVQFTGTECEDEFDYIGWRLPLPGVMDNPEIELEGGYLQLTKSQIQGIFDPPVQDVLNLVHNQVRRIKVAGLPLQAIRLVGGFGGCEYLYRRLRRAHPRITVTQPPDA</sequence>
<reference evidence="1 2" key="1">
    <citation type="journal article" date="2017" name="Biotechnol. Biofuels">
        <title>Differential beta-glucosidase expression as a function of carbon source availability in Talaromyces amestolkiae: a genomic and proteomic approach.</title>
        <authorList>
            <person name="de Eugenio L.I."/>
            <person name="Mendez-Liter J.A."/>
            <person name="Nieto-Dominguez M."/>
            <person name="Alonso L."/>
            <person name="Gil-Munoz J."/>
            <person name="Barriuso J."/>
            <person name="Prieto A."/>
            <person name="Martinez M.J."/>
        </authorList>
    </citation>
    <scope>NUCLEOTIDE SEQUENCE [LARGE SCALE GENOMIC DNA]</scope>
    <source>
        <strain evidence="1 2">CIB</strain>
    </source>
</reference>
<dbReference type="STRING" id="1196081.A0A364KY13"/>
<organism evidence="1 2">
    <name type="scientific">Talaromyces amestolkiae</name>
    <dbReference type="NCBI Taxonomy" id="1196081"/>
    <lineage>
        <taxon>Eukaryota</taxon>
        <taxon>Fungi</taxon>
        <taxon>Dikarya</taxon>
        <taxon>Ascomycota</taxon>
        <taxon>Pezizomycotina</taxon>
        <taxon>Eurotiomycetes</taxon>
        <taxon>Eurotiomycetidae</taxon>
        <taxon>Eurotiales</taxon>
        <taxon>Trichocomaceae</taxon>
        <taxon>Talaromyces</taxon>
        <taxon>Talaromyces sect. Talaromyces</taxon>
    </lineage>
</organism>
<keyword evidence="2" id="KW-1185">Reference proteome</keyword>
<dbReference type="AlphaFoldDB" id="A0A364KY13"/>
<dbReference type="SUPFAM" id="SSF53067">
    <property type="entry name" value="Actin-like ATPase domain"/>
    <property type="match status" value="2"/>
</dbReference>
<dbReference type="PANTHER" id="PTHR14187:SF82">
    <property type="entry name" value="FAMILY CHAPERONE, PUTATIVE (AFU_ORTHOLOGUE AFUA_7G08575)-RELATED"/>
    <property type="match status" value="1"/>
</dbReference>
<evidence type="ECO:0000313" key="1">
    <source>
        <dbReference type="EMBL" id="RAO68371.1"/>
    </source>
</evidence>
<gene>
    <name evidence="1" type="ORF">BHQ10_004383</name>
</gene>
<name>A0A364KY13_TALAM</name>
<proteinExistence type="predicted"/>
<dbReference type="EMBL" id="MIKG01000007">
    <property type="protein sequence ID" value="RAO68371.1"/>
    <property type="molecule type" value="Genomic_DNA"/>
</dbReference>
<comment type="caution">
    <text evidence="1">The sequence shown here is derived from an EMBL/GenBank/DDBJ whole genome shotgun (WGS) entry which is preliminary data.</text>
</comment>
<dbReference type="Proteomes" id="UP000249363">
    <property type="component" value="Unassembled WGS sequence"/>
</dbReference>
<dbReference type="OrthoDB" id="4221897at2759"/>
<dbReference type="PANTHER" id="PTHR14187">
    <property type="entry name" value="ALPHA KINASE/ELONGATION FACTOR 2 KINASE"/>
    <property type="match status" value="1"/>
</dbReference>
<dbReference type="GeneID" id="63793599"/>
<dbReference type="RefSeq" id="XP_040732887.1">
    <property type="nucleotide sequence ID" value="XM_040876742.1"/>
</dbReference>
<dbReference type="InterPro" id="IPR043129">
    <property type="entry name" value="ATPase_NBD"/>
</dbReference>
<protein>
    <submittedName>
        <fullName evidence="1">Uncharacterized protein</fullName>
    </submittedName>
</protein>
<dbReference type="CDD" id="cd10170">
    <property type="entry name" value="ASKHA_NBD_HSP70"/>
    <property type="match status" value="1"/>
</dbReference>
<accession>A0A364KY13</accession>
<dbReference type="Gene3D" id="3.30.420.40">
    <property type="match status" value="1"/>
</dbReference>